<sequence length="103" mass="11326">MSSYPRLIHTQEGSGLIFEGHDLDATDVLAKIQHDMEPLAVDVSTEEVWVHLHPRVKNCADYGGPCDLEGEWHAHWEPVKASPGAAFTIAYPDTTDTSQEAGQ</sequence>
<dbReference type="AlphaFoldDB" id="A6W8U0"/>
<name>A6W8U0_KINRD</name>
<dbReference type="RefSeq" id="WP_011981632.1">
    <property type="nucleotide sequence ID" value="NC_009664.2"/>
</dbReference>
<accession>A6W8U0</accession>
<keyword evidence="2" id="KW-1185">Reference proteome</keyword>
<dbReference type="OrthoDB" id="4764421at2"/>
<dbReference type="HOGENOM" id="CLU_2260001_0_0_11"/>
<evidence type="ECO:0000313" key="2">
    <source>
        <dbReference type="Proteomes" id="UP000001116"/>
    </source>
</evidence>
<dbReference type="STRING" id="266940.Krad_1743"/>
<protein>
    <submittedName>
        <fullName evidence="1">Uncharacterized protein</fullName>
    </submittedName>
</protein>
<dbReference type="Proteomes" id="UP000001116">
    <property type="component" value="Chromosome"/>
</dbReference>
<evidence type="ECO:0000313" key="1">
    <source>
        <dbReference type="EMBL" id="ABS03229.1"/>
    </source>
</evidence>
<dbReference type="KEGG" id="kra:Krad_1743"/>
<dbReference type="EMBL" id="CP000750">
    <property type="protein sequence ID" value="ABS03229.1"/>
    <property type="molecule type" value="Genomic_DNA"/>
</dbReference>
<proteinExistence type="predicted"/>
<gene>
    <name evidence="1" type="ordered locus">Krad_1743</name>
</gene>
<organism evidence="1 2">
    <name type="scientific">Kineococcus radiotolerans (strain ATCC BAA-149 / DSM 14245 / SRS30216)</name>
    <dbReference type="NCBI Taxonomy" id="266940"/>
    <lineage>
        <taxon>Bacteria</taxon>
        <taxon>Bacillati</taxon>
        <taxon>Actinomycetota</taxon>
        <taxon>Actinomycetes</taxon>
        <taxon>Kineosporiales</taxon>
        <taxon>Kineosporiaceae</taxon>
        <taxon>Kineococcus</taxon>
    </lineage>
</organism>
<reference evidence="2" key="1">
    <citation type="journal article" date="2008" name="PLoS ONE">
        <title>Survival in nuclear waste, extreme resistance, and potential applications gleaned from the genome sequence of Kineococcus radiotolerans SRS30216.</title>
        <authorList>
            <person name="Bagwell C.E."/>
            <person name="Bhat S."/>
            <person name="Hawkins G.M."/>
            <person name="Smith B.W."/>
            <person name="Biswas T."/>
            <person name="Hoover T.R."/>
            <person name="Saunders E."/>
            <person name="Han C.S."/>
            <person name="Tsodikov O.V."/>
            <person name="Shimkets L.J."/>
        </authorList>
    </citation>
    <scope>NUCLEOTIDE SEQUENCE [LARGE SCALE GENOMIC DNA]</scope>
    <source>
        <strain evidence="2">ATCC BAA-149 / DSM 14245 / SRS30216</strain>
    </source>
</reference>